<proteinExistence type="predicted"/>
<evidence type="ECO:0000313" key="1">
    <source>
        <dbReference type="EnsemblPlants" id="OB02G32040.1"/>
    </source>
</evidence>
<dbReference type="Gramene" id="OB02G32040.1">
    <property type="protein sequence ID" value="OB02G32040.1"/>
    <property type="gene ID" value="OB02G32040"/>
</dbReference>
<dbReference type="HOGENOM" id="CLU_2324126_0_0_1"/>
<evidence type="ECO:0000313" key="2">
    <source>
        <dbReference type="Proteomes" id="UP000006038"/>
    </source>
</evidence>
<dbReference type="AlphaFoldDB" id="J3LEY7"/>
<protein>
    <submittedName>
        <fullName evidence="1">Uncharacterized protein</fullName>
    </submittedName>
</protein>
<accession>J3LEY7</accession>
<keyword evidence="2" id="KW-1185">Reference proteome</keyword>
<dbReference type="EnsemblPlants" id="OB02G32040.1">
    <property type="protein sequence ID" value="OB02G32040.1"/>
    <property type="gene ID" value="OB02G32040"/>
</dbReference>
<dbReference type="PANTHER" id="PTHR33935:SF22">
    <property type="entry name" value="OS10G0149400 PROTEIN"/>
    <property type="match status" value="1"/>
</dbReference>
<organism evidence="1">
    <name type="scientific">Oryza brachyantha</name>
    <name type="common">malo sina</name>
    <dbReference type="NCBI Taxonomy" id="4533"/>
    <lineage>
        <taxon>Eukaryota</taxon>
        <taxon>Viridiplantae</taxon>
        <taxon>Streptophyta</taxon>
        <taxon>Embryophyta</taxon>
        <taxon>Tracheophyta</taxon>
        <taxon>Spermatophyta</taxon>
        <taxon>Magnoliopsida</taxon>
        <taxon>Liliopsida</taxon>
        <taxon>Poales</taxon>
        <taxon>Poaceae</taxon>
        <taxon>BOP clade</taxon>
        <taxon>Oryzoideae</taxon>
        <taxon>Oryzeae</taxon>
        <taxon>Oryzinae</taxon>
        <taxon>Oryza</taxon>
    </lineage>
</organism>
<sequence>MYILGLQLAIKYKNSDGEYESKAVSNLDGDGGFSVPLAADDLHGAECFVQLHSATSRTACPRCTFLLVFRPRLVLRLIELKDSLNEMKSKFNSIVNGLL</sequence>
<name>J3LEY7_ORYBR</name>
<dbReference type="Proteomes" id="UP000006038">
    <property type="component" value="Unassembled WGS sequence"/>
</dbReference>
<reference evidence="1" key="1">
    <citation type="submission" date="2013-04" db="UniProtKB">
        <authorList>
            <consortium name="EnsemblPlants"/>
        </authorList>
    </citation>
    <scope>IDENTIFICATION</scope>
</reference>
<dbReference type="PANTHER" id="PTHR33935">
    <property type="entry name" value="OS10G0148100 PROTEIN"/>
    <property type="match status" value="1"/>
</dbReference>